<accession>A0ABV1I7N8</accession>
<reference evidence="3 4" key="1">
    <citation type="submission" date="2024-04" db="EMBL/GenBank/DDBJ databases">
        <title>Human intestinal bacterial collection.</title>
        <authorList>
            <person name="Pauvert C."/>
            <person name="Hitch T.C.A."/>
            <person name="Clavel T."/>
        </authorList>
    </citation>
    <scope>NUCLEOTIDE SEQUENCE [LARGE SCALE GENOMIC DNA]</scope>
    <source>
        <strain evidence="3 4">CLA-AA-H181</strain>
    </source>
</reference>
<dbReference type="SMART" id="SM00240">
    <property type="entry name" value="FHA"/>
    <property type="match status" value="1"/>
</dbReference>
<feature type="compositionally biased region" description="Basic and acidic residues" evidence="1">
    <location>
        <begin position="434"/>
        <end position="451"/>
    </location>
</feature>
<dbReference type="PANTHER" id="PTHR23308">
    <property type="entry name" value="NUCLEAR INHIBITOR OF PROTEIN PHOSPHATASE-1"/>
    <property type="match status" value="1"/>
</dbReference>
<dbReference type="PROSITE" id="PS50006">
    <property type="entry name" value="FHA_DOMAIN"/>
    <property type="match status" value="1"/>
</dbReference>
<gene>
    <name evidence="3" type="ORF">AAAU18_02990</name>
</gene>
<proteinExistence type="predicted"/>
<feature type="region of interest" description="Disordered" evidence="1">
    <location>
        <begin position="317"/>
        <end position="342"/>
    </location>
</feature>
<dbReference type="Pfam" id="PF19909">
    <property type="entry name" value="DUF6382"/>
    <property type="match status" value="1"/>
</dbReference>
<comment type="caution">
    <text evidence="3">The sequence shown here is derived from an EMBL/GenBank/DDBJ whole genome shotgun (WGS) entry which is preliminary data.</text>
</comment>
<evidence type="ECO:0000259" key="2">
    <source>
        <dbReference type="PROSITE" id="PS50006"/>
    </source>
</evidence>
<dbReference type="InterPro" id="IPR000253">
    <property type="entry name" value="FHA_dom"/>
</dbReference>
<feature type="compositionally biased region" description="Pro residues" evidence="1">
    <location>
        <begin position="509"/>
        <end position="518"/>
    </location>
</feature>
<dbReference type="Pfam" id="PF00498">
    <property type="entry name" value="FHA"/>
    <property type="match status" value="1"/>
</dbReference>
<evidence type="ECO:0000256" key="1">
    <source>
        <dbReference type="SAM" id="MobiDB-lite"/>
    </source>
</evidence>
<dbReference type="SUPFAM" id="SSF49879">
    <property type="entry name" value="SMAD/FHA domain"/>
    <property type="match status" value="1"/>
</dbReference>
<keyword evidence="4" id="KW-1185">Reference proteome</keyword>
<evidence type="ECO:0000313" key="4">
    <source>
        <dbReference type="Proteomes" id="UP001494672"/>
    </source>
</evidence>
<dbReference type="InterPro" id="IPR045962">
    <property type="entry name" value="DUF6382"/>
</dbReference>
<feature type="compositionally biased region" description="Acidic residues" evidence="1">
    <location>
        <begin position="424"/>
        <end position="433"/>
    </location>
</feature>
<dbReference type="CDD" id="cd00060">
    <property type="entry name" value="FHA"/>
    <property type="match status" value="1"/>
</dbReference>
<organism evidence="3 4">
    <name type="scientific">Coprococcus aceti</name>
    <dbReference type="NCBI Taxonomy" id="2981786"/>
    <lineage>
        <taxon>Bacteria</taxon>
        <taxon>Bacillati</taxon>
        <taxon>Bacillota</taxon>
        <taxon>Clostridia</taxon>
        <taxon>Lachnospirales</taxon>
        <taxon>Lachnospiraceae</taxon>
        <taxon>Coprococcus</taxon>
    </lineage>
</organism>
<sequence length="632" mass="68166">MNREKVVVVPAGETYRVSYSLDISDVIDAKVYDMSRSGSMPEMAPCDMQENAGVRVFNYQIDDKKPLAEILRQEMNKKEILTLLYNILHALEMFGKNMVSLSYVARDEQCVFVSPETYDVCFIVAPVQKEVTDLNDVRAFVKSVIVDARYSENDNDNYVARLINCANMRGTFSNSDMKNEVKAMLAEAGIDAAEIDRMKELSTNAPKGGNSHILRGESPKVSRLEVMRNNARMNGYAQPMGPNGQMPNGMPPMGMPPMGPNGPMGSNGQMPNGKVPNGMPPMGMMPMEPNGPMPNGSMGPNGQVPNGMPPMGMPPMGPSGQVPNGPMGPNGQAPNGMPPMGMPPMGPNGQVPNGMPPMGMPPMGPNGQVPNGMPPMGMPPMGPNGPIPNGPMGPNGMPPVGVPPMEEPIKPEVAGAQPQGDKTENDEAVEAEAQDAKPEVVEESQDVKPEPAEPVETQPQEIKPIPLMQGNPFGGRPIPPMPPMPQAHQMPEMPQNPQGQPVPPMPQMQPVPPMPQMQPVPQAQPVQGNPFDGAPAPYFLRVKTGERISLDKAEFKIGHKARLVDYAITDNSAISRVHCVITKRNGVCFISDNKSTNGTFVNGEELKAGEEKFLTNNAIVILGDEELVYHIR</sequence>
<feature type="compositionally biased region" description="Pro residues" evidence="1">
    <location>
        <begin position="382"/>
        <end position="406"/>
    </location>
</feature>
<dbReference type="Gene3D" id="2.60.200.20">
    <property type="match status" value="1"/>
</dbReference>
<feature type="region of interest" description="Disordered" evidence="1">
    <location>
        <begin position="382"/>
        <end position="457"/>
    </location>
</feature>
<dbReference type="InterPro" id="IPR050923">
    <property type="entry name" value="Cell_Proc_Reg/RNA_Proc"/>
</dbReference>
<feature type="region of interest" description="Disordered" evidence="1">
    <location>
        <begin position="509"/>
        <end position="532"/>
    </location>
</feature>
<feature type="compositionally biased region" description="Low complexity" evidence="1">
    <location>
        <begin position="519"/>
        <end position="530"/>
    </location>
</feature>
<dbReference type="Proteomes" id="UP001494672">
    <property type="component" value="Unassembled WGS sequence"/>
</dbReference>
<protein>
    <submittedName>
        <fullName evidence="3">FHA domain-containing protein</fullName>
    </submittedName>
</protein>
<dbReference type="InterPro" id="IPR008984">
    <property type="entry name" value="SMAD_FHA_dom_sf"/>
</dbReference>
<feature type="compositionally biased region" description="Low complexity" evidence="1">
    <location>
        <begin position="318"/>
        <end position="335"/>
    </location>
</feature>
<dbReference type="EMBL" id="JBBNGJ010000002">
    <property type="protein sequence ID" value="MEQ2591878.1"/>
    <property type="molecule type" value="Genomic_DNA"/>
</dbReference>
<name>A0ABV1I7N8_9FIRM</name>
<evidence type="ECO:0000313" key="3">
    <source>
        <dbReference type="EMBL" id="MEQ2591878.1"/>
    </source>
</evidence>
<dbReference type="RefSeq" id="WP_055271973.1">
    <property type="nucleotide sequence ID" value="NZ_JBBNGJ010000002.1"/>
</dbReference>
<feature type="domain" description="FHA" evidence="2">
    <location>
        <begin position="555"/>
        <end position="606"/>
    </location>
</feature>